<dbReference type="PANTHER" id="PTHR33525">
    <property type="match status" value="1"/>
</dbReference>
<dbReference type="Gene3D" id="1.10.3210.10">
    <property type="entry name" value="Hypothetical protein af1432"/>
    <property type="match status" value="1"/>
</dbReference>
<dbReference type="PROSITE" id="PS51833">
    <property type="entry name" value="HDOD"/>
    <property type="match status" value="1"/>
</dbReference>
<evidence type="ECO:0000313" key="4">
    <source>
        <dbReference type="Proteomes" id="UP000335162"/>
    </source>
</evidence>
<dbReference type="Proteomes" id="UP000335162">
    <property type="component" value="Unassembled WGS sequence"/>
</dbReference>
<dbReference type="RefSeq" id="WP_057038287.1">
    <property type="nucleotide sequence ID" value="NZ_CP020776.1"/>
</dbReference>
<organism evidence="2 4">
    <name type="scientific">Campylobacter jejuni</name>
    <dbReference type="NCBI Taxonomy" id="197"/>
    <lineage>
        <taxon>Bacteria</taxon>
        <taxon>Pseudomonadati</taxon>
        <taxon>Campylobacterota</taxon>
        <taxon>Epsilonproteobacteria</taxon>
        <taxon>Campylobacterales</taxon>
        <taxon>Campylobacteraceae</taxon>
        <taxon>Campylobacter</taxon>
    </lineage>
</organism>
<accession>A0A1J6PR29</accession>
<dbReference type="AlphaFoldDB" id="A0A1J6PR29"/>
<evidence type="ECO:0000313" key="2">
    <source>
        <dbReference type="EMBL" id="EAL3736111.1"/>
    </source>
</evidence>
<evidence type="ECO:0000259" key="1">
    <source>
        <dbReference type="PROSITE" id="PS51833"/>
    </source>
</evidence>
<reference evidence="3" key="2">
    <citation type="submission" date="2023-06" db="EMBL/GenBank/DDBJ databases">
        <authorList>
            <consortium name="PulseNet: The National Subtyping Network for Foodborne Disease Surveillance"/>
        </authorList>
    </citation>
    <scope>NUCLEOTIDE SEQUENCE</scope>
    <source>
        <strain evidence="3">PNUSAC035917</strain>
    </source>
</reference>
<proteinExistence type="predicted"/>
<dbReference type="SUPFAM" id="SSF109604">
    <property type="entry name" value="HD-domain/PDEase-like"/>
    <property type="match status" value="1"/>
</dbReference>
<dbReference type="InterPro" id="IPR052340">
    <property type="entry name" value="RNase_Y/CdgJ"/>
</dbReference>
<dbReference type="PANTHER" id="PTHR33525:SF3">
    <property type="entry name" value="RIBONUCLEASE Y"/>
    <property type="match status" value="1"/>
</dbReference>
<dbReference type="Proteomes" id="UP001183411">
    <property type="component" value="Unassembled WGS sequence"/>
</dbReference>
<dbReference type="EMBL" id="ABMIIH010000014">
    <property type="protein sequence ID" value="ELD5187601.1"/>
    <property type="molecule type" value="Genomic_DNA"/>
</dbReference>
<comment type="caution">
    <text evidence="2">The sequence shown here is derived from an EMBL/GenBank/DDBJ whole genome shotgun (WGS) entry which is preliminary data.</text>
</comment>
<evidence type="ECO:0000313" key="3">
    <source>
        <dbReference type="EMBL" id="ELD5187601.1"/>
    </source>
</evidence>
<dbReference type="EMBL" id="AACNRY010000028">
    <property type="protein sequence ID" value="EAL3736111.1"/>
    <property type="molecule type" value="Genomic_DNA"/>
</dbReference>
<dbReference type="Pfam" id="PF08668">
    <property type="entry name" value="HDOD"/>
    <property type="match status" value="1"/>
</dbReference>
<sequence>MNNLLEKNINEVNEMLIKSLDDLPPLPETIQKLQEYIATHGSNIVIDEVADIISTDPLITANLLHLTNSAYYGFSKEIKTVNQALVLLGVSNVKNMIIADYAKSSFVINLSPYGIETDRFLALIHEQTNFISTWLMEEDKMLCHNLIPCVMMLRLGIMVFSNFLIQNNIDKKFLLHLSKNNFNNILRLEREFLGVDHISFLSNLFKVWNLDEDLIEIISSLDYLGSTSTKVKKETYALAAIEALFSPEKNAYNEFCVQKAYQILKDAKANGVDFNLENFLNKLPEKFIEILSKSKEQL</sequence>
<gene>
    <name evidence="2" type="ORF">BFD99_09050</name>
    <name evidence="3" type="ORF">QQI97_001816</name>
</gene>
<dbReference type="InterPro" id="IPR013976">
    <property type="entry name" value="HDOD"/>
</dbReference>
<name>A0A1J6PR29_CAMJU</name>
<protein>
    <submittedName>
        <fullName evidence="2">HDOD domain-containing protein</fullName>
    </submittedName>
</protein>
<reference evidence="2 4" key="1">
    <citation type="submission" date="2018-05" db="EMBL/GenBank/DDBJ databases">
        <authorList>
            <consortium name="NARMS: The National Antimicrobial Resistance Monitoring System"/>
        </authorList>
    </citation>
    <scope>NUCLEOTIDE SEQUENCE [LARGE SCALE GENOMIC DNA]</scope>
    <source>
        <strain evidence="2 4">FSIS1607212</strain>
    </source>
</reference>
<feature type="domain" description="HDOD" evidence="1">
    <location>
        <begin position="23"/>
        <end position="224"/>
    </location>
</feature>